<comment type="similarity">
    <text evidence="1 7">Belongs to the cytochrome P450 family.</text>
</comment>
<evidence type="ECO:0000256" key="3">
    <source>
        <dbReference type="ARBA" id="ARBA00022723"/>
    </source>
</evidence>
<keyword evidence="2 7" id="KW-0349">Heme</keyword>
<dbReference type="RefSeq" id="WP_121003147.1">
    <property type="nucleotide sequence ID" value="NZ_RBXO01000001.1"/>
</dbReference>
<dbReference type="GO" id="GO:0016705">
    <property type="term" value="F:oxidoreductase activity, acting on paired donors, with incorporation or reduction of molecular oxygen"/>
    <property type="evidence" value="ECO:0007669"/>
    <property type="project" value="InterPro"/>
</dbReference>
<dbReference type="PROSITE" id="PS00086">
    <property type="entry name" value="CYTOCHROME_P450"/>
    <property type="match status" value="1"/>
</dbReference>
<dbReference type="InterPro" id="IPR017972">
    <property type="entry name" value="Cyt_P450_CS"/>
</dbReference>
<organism evidence="8 9">
    <name type="scientific">Saccharothrix australiensis</name>
    <dbReference type="NCBI Taxonomy" id="2072"/>
    <lineage>
        <taxon>Bacteria</taxon>
        <taxon>Bacillati</taxon>
        <taxon>Actinomycetota</taxon>
        <taxon>Actinomycetes</taxon>
        <taxon>Pseudonocardiales</taxon>
        <taxon>Pseudonocardiaceae</taxon>
        <taxon>Saccharothrix</taxon>
    </lineage>
</organism>
<dbReference type="EMBL" id="RBXO01000001">
    <property type="protein sequence ID" value="RKT53114.1"/>
    <property type="molecule type" value="Genomic_DNA"/>
</dbReference>
<evidence type="ECO:0000256" key="4">
    <source>
        <dbReference type="ARBA" id="ARBA00023002"/>
    </source>
</evidence>
<comment type="caution">
    <text evidence="8">The sequence shown here is derived from an EMBL/GenBank/DDBJ whole genome shotgun (WGS) entry which is preliminary data.</text>
</comment>
<evidence type="ECO:0000256" key="7">
    <source>
        <dbReference type="RuleBase" id="RU000461"/>
    </source>
</evidence>
<evidence type="ECO:0000313" key="8">
    <source>
        <dbReference type="EMBL" id="RKT53114.1"/>
    </source>
</evidence>
<dbReference type="InterPro" id="IPR036396">
    <property type="entry name" value="Cyt_P450_sf"/>
</dbReference>
<keyword evidence="6 7" id="KW-0503">Monooxygenase</keyword>
<dbReference type="PRINTS" id="PR00359">
    <property type="entry name" value="BP450"/>
</dbReference>
<dbReference type="PANTHER" id="PTHR46696">
    <property type="entry name" value="P450, PUTATIVE (EUROFUNG)-RELATED"/>
    <property type="match status" value="1"/>
</dbReference>
<evidence type="ECO:0000256" key="2">
    <source>
        <dbReference type="ARBA" id="ARBA00022617"/>
    </source>
</evidence>
<keyword evidence="3 7" id="KW-0479">Metal-binding</keyword>
<dbReference type="GO" id="GO:0005506">
    <property type="term" value="F:iron ion binding"/>
    <property type="evidence" value="ECO:0007669"/>
    <property type="project" value="InterPro"/>
</dbReference>
<dbReference type="Proteomes" id="UP000282084">
    <property type="component" value="Unassembled WGS sequence"/>
</dbReference>
<dbReference type="SUPFAM" id="SSF48264">
    <property type="entry name" value="Cytochrome P450"/>
    <property type="match status" value="1"/>
</dbReference>
<dbReference type="CDD" id="cd11031">
    <property type="entry name" value="Cyp158A-like"/>
    <property type="match status" value="1"/>
</dbReference>
<evidence type="ECO:0000256" key="1">
    <source>
        <dbReference type="ARBA" id="ARBA00010617"/>
    </source>
</evidence>
<dbReference type="FunFam" id="1.10.630.10:FF:000018">
    <property type="entry name" value="Cytochrome P450 monooxygenase"/>
    <property type="match status" value="1"/>
</dbReference>
<evidence type="ECO:0000256" key="6">
    <source>
        <dbReference type="ARBA" id="ARBA00023033"/>
    </source>
</evidence>
<dbReference type="Gene3D" id="1.10.630.10">
    <property type="entry name" value="Cytochrome P450"/>
    <property type="match status" value="1"/>
</dbReference>
<dbReference type="InterPro" id="IPR001128">
    <property type="entry name" value="Cyt_P450"/>
</dbReference>
<evidence type="ECO:0000313" key="9">
    <source>
        <dbReference type="Proteomes" id="UP000282084"/>
    </source>
</evidence>
<keyword evidence="4 7" id="KW-0560">Oxidoreductase</keyword>
<sequence length="394" mass="43851">MEIRPYPFPDPDDLGVNETYLALQRDDPVVRVRLPYGGEAWLATRYADAKVVMGDPRFVRAPVMDPHRDPPRTMPEVPQVSTILSMDPPEHTRLRRILAKAFTARRTAQLRGRAQEIVDDLLDRMEEQGPPADLVDALAMPVAITLISEMLGVPRLDRAQFREWSDAAVAITAFTVPEIEAAAASLRAYIRDLVEDKRRNPADDMLTVLVTAHDEEDRLSEEELVSFGVTLLIAGHETTGSEIGNFVYQLLTRPERLAEVRADPSLLPAAIEELLRFTKLSGAPAFPRFATEDVELGGVTIAAGEAVFVDGLVANRDPSVFENPHELDFHRSENPHFAFGHGVHHCIGAPLARMELQVSISTLLRRFPNLRLAGDVTIKKGRLVRGPHSLPVRW</sequence>
<dbReference type="InterPro" id="IPR002397">
    <property type="entry name" value="Cyt_P450_B"/>
</dbReference>
<dbReference type="OrthoDB" id="141712at2"/>
<accession>A0A495VVB5</accession>
<dbReference type="AlphaFoldDB" id="A0A495VVB5"/>
<dbReference type="PRINTS" id="PR00385">
    <property type="entry name" value="P450"/>
</dbReference>
<proteinExistence type="inferred from homology"/>
<name>A0A495VVB5_9PSEU</name>
<keyword evidence="9" id="KW-1185">Reference proteome</keyword>
<dbReference type="GO" id="GO:0004497">
    <property type="term" value="F:monooxygenase activity"/>
    <property type="evidence" value="ECO:0007669"/>
    <property type="project" value="UniProtKB-KW"/>
</dbReference>
<keyword evidence="5 7" id="KW-0408">Iron</keyword>
<evidence type="ECO:0000256" key="5">
    <source>
        <dbReference type="ARBA" id="ARBA00023004"/>
    </source>
</evidence>
<protein>
    <submittedName>
        <fullName evidence="8">Cytochrome P450</fullName>
    </submittedName>
</protein>
<dbReference type="GO" id="GO:0020037">
    <property type="term" value="F:heme binding"/>
    <property type="evidence" value="ECO:0007669"/>
    <property type="project" value="InterPro"/>
</dbReference>
<dbReference type="PANTHER" id="PTHR46696:SF1">
    <property type="entry name" value="CYTOCHROME P450 YJIB-RELATED"/>
    <property type="match status" value="1"/>
</dbReference>
<reference evidence="8 9" key="1">
    <citation type="submission" date="2018-10" db="EMBL/GenBank/DDBJ databases">
        <title>Sequencing the genomes of 1000 actinobacteria strains.</title>
        <authorList>
            <person name="Klenk H.-P."/>
        </authorList>
    </citation>
    <scope>NUCLEOTIDE SEQUENCE [LARGE SCALE GENOMIC DNA]</scope>
    <source>
        <strain evidence="8 9">DSM 43800</strain>
    </source>
</reference>
<dbReference type="Pfam" id="PF00067">
    <property type="entry name" value="p450"/>
    <property type="match status" value="1"/>
</dbReference>
<gene>
    <name evidence="8" type="ORF">C8E97_1665</name>
</gene>